<proteinExistence type="predicted"/>
<gene>
    <name evidence="2" type="ORF">KDA_15880</name>
</gene>
<protein>
    <submittedName>
        <fullName evidence="2">Uncharacterized protein</fullName>
    </submittedName>
</protein>
<name>A0A402B409_9CHLR</name>
<feature type="region of interest" description="Disordered" evidence="1">
    <location>
        <begin position="1"/>
        <end position="27"/>
    </location>
</feature>
<organism evidence="2 3">
    <name type="scientific">Dictyobacter alpinus</name>
    <dbReference type="NCBI Taxonomy" id="2014873"/>
    <lineage>
        <taxon>Bacteria</taxon>
        <taxon>Bacillati</taxon>
        <taxon>Chloroflexota</taxon>
        <taxon>Ktedonobacteria</taxon>
        <taxon>Ktedonobacterales</taxon>
        <taxon>Dictyobacteraceae</taxon>
        <taxon>Dictyobacter</taxon>
    </lineage>
</organism>
<evidence type="ECO:0000313" key="2">
    <source>
        <dbReference type="EMBL" id="GCE26104.1"/>
    </source>
</evidence>
<dbReference type="EMBL" id="BIFT01000001">
    <property type="protein sequence ID" value="GCE26104.1"/>
    <property type="molecule type" value="Genomic_DNA"/>
</dbReference>
<evidence type="ECO:0000256" key="1">
    <source>
        <dbReference type="SAM" id="MobiDB-lite"/>
    </source>
</evidence>
<keyword evidence="3" id="KW-1185">Reference proteome</keyword>
<dbReference type="Proteomes" id="UP000287171">
    <property type="component" value="Unassembled WGS sequence"/>
</dbReference>
<accession>A0A402B409</accession>
<evidence type="ECO:0000313" key="3">
    <source>
        <dbReference type="Proteomes" id="UP000287171"/>
    </source>
</evidence>
<reference evidence="3" key="1">
    <citation type="submission" date="2018-12" db="EMBL/GenBank/DDBJ databases">
        <title>Tengunoibacter tsumagoiensis gen. nov., sp. nov., Dictyobacter kobayashii sp. nov., D. alpinus sp. nov., and D. joshuensis sp. nov. and description of Dictyobacteraceae fam. nov. within the order Ktedonobacterales isolated from Tengu-no-mugimeshi.</title>
        <authorList>
            <person name="Wang C.M."/>
            <person name="Zheng Y."/>
            <person name="Sakai Y."/>
            <person name="Toyoda A."/>
            <person name="Minakuchi Y."/>
            <person name="Abe K."/>
            <person name="Yokota A."/>
            <person name="Yabe S."/>
        </authorList>
    </citation>
    <scope>NUCLEOTIDE SEQUENCE [LARGE SCALE GENOMIC DNA]</scope>
    <source>
        <strain evidence="3">Uno16</strain>
    </source>
</reference>
<dbReference type="AlphaFoldDB" id="A0A402B409"/>
<comment type="caution">
    <text evidence="2">The sequence shown here is derived from an EMBL/GenBank/DDBJ whole genome shotgun (WGS) entry which is preliminary data.</text>
</comment>
<sequence>MPGRGRAPRTLHTPNPAPQAPKRNMKKPCPESVAFTIVFNMRYTSVEMSAFWLCLEEFLS</sequence>